<dbReference type="Gene3D" id="3.10.580.10">
    <property type="entry name" value="CBS-domain"/>
    <property type="match status" value="1"/>
</dbReference>
<dbReference type="CDD" id="cd04584">
    <property type="entry name" value="CBS_pair_AcuB_like"/>
    <property type="match status" value="1"/>
</dbReference>
<reference evidence="4" key="1">
    <citation type="submission" date="2021-08" db="EMBL/GenBank/DDBJ databases">
        <title>Flavobacterium sp. strain CC-SYL302.</title>
        <authorList>
            <person name="Lin S.-Y."/>
            <person name="Lee T.-H."/>
            <person name="Young C.-C."/>
        </authorList>
    </citation>
    <scope>NUCLEOTIDE SEQUENCE</scope>
    <source>
        <strain evidence="4">CC-SYL302</strain>
    </source>
</reference>
<dbReference type="PROSITE" id="PS51371">
    <property type="entry name" value="CBS"/>
    <property type="match status" value="2"/>
</dbReference>
<keyword evidence="5" id="KW-1185">Reference proteome</keyword>
<dbReference type="Proteomes" id="UP001163328">
    <property type="component" value="Chromosome"/>
</dbReference>
<feature type="domain" description="CBS" evidence="3">
    <location>
        <begin position="11"/>
        <end position="69"/>
    </location>
</feature>
<dbReference type="InterPro" id="IPR046342">
    <property type="entry name" value="CBS_dom_sf"/>
</dbReference>
<feature type="domain" description="CBS" evidence="3">
    <location>
        <begin position="86"/>
        <end position="141"/>
    </location>
</feature>
<evidence type="ECO:0000313" key="5">
    <source>
        <dbReference type="Proteomes" id="UP001163328"/>
    </source>
</evidence>
<dbReference type="PANTHER" id="PTHR43080">
    <property type="entry name" value="CBS DOMAIN-CONTAINING PROTEIN CBSX3, MITOCHONDRIAL"/>
    <property type="match status" value="1"/>
</dbReference>
<dbReference type="InterPro" id="IPR051257">
    <property type="entry name" value="Diverse_CBS-Domain"/>
</dbReference>
<proteinExistence type="predicted"/>
<evidence type="ECO:0000259" key="3">
    <source>
        <dbReference type="PROSITE" id="PS51371"/>
    </source>
</evidence>
<gene>
    <name evidence="4" type="ORF">K5I29_08860</name>
</gene>
<organism evidence="4 5">
    <name type="scientific">Flavobacterium agricola</name>
    <dbReference type="NCBI Taxonomy" id="2870839"/>
    <lineage>
        <taxon>Bacteria</taxon>
        <taxon>Pseudomonadati</taxon>
        <taxon>Bacteroidota</taxon>
        <taxon>Flavobacteriia</taxon>
        <taxon>Flavobacteriales</taxon>
        <taxon>Flavobacteriaceae</taxon>
        <taxon>Flavobacterium</taxon>
    </lineage>
</organism>
<dbReference type="SUPFAM" id="SSF54631">
    <property type="entry name" value="CBS-domain pair"/>
    <property type="match status" value="1"/>
</dbReference>
<evidence type="ECO:0000256" key="1">
    <source>
        <dbReference type="ARBA" id="ARBA00023122"/>
    </source>
</evidence>
<dbReference type="PANTHER" id="PTHR43080:SF2">
    <property type="entry name" value="CBS DOMAIN-CONTAINING PROTEIN"/>
    <property type="match status" value="1"/>
</dbReference>
<dbReference type="RefSeq" id="WP_264432616.1">
    <property type="nucleotide sequence ID" value="NZ_CP081495.1"/>
</dbReference>
<dbReference type="SMART" id="SM00116">
    <property type="entry name" value="CBS"/>
    <property type="match status" value="2"/>
</dbReference>
<dbReference type="EMBL" id="CP081495">
    <property type="protein sequence ID" value="UYW00647.1"/>
    <property type="molecule type" value="Genomic_DNA"/>
</dbReference>
<dbReference type="InterPro" id="IPR000644">
    <property type="entry name" value="CBS_dom"/>
</dbReference>
<dbReference type="Pfam" id="PF00571">
    <property type="entry name" value="CBS"/>
    <property type="match status" value="2"/>
</dbReference>
<evidence type="ECO:0000313" key="4">
    <source>
        <dbReference type="EMBL" id="UYW00647.1"/>
    </source>
</evidence>
<protein>
    <submittedName>
        <fullName evidence="4">CBS domain-containing protein</fullName>
    </submittedName>
</protein>
<keyword evidence="1 2" id="KW-0129">CBS domain</keyword>
<accession>A0ABY6LXE5</accession>
<name>A0ABY6LXE5_9FLAO</name>
<evidence type="ECO:0000256" key="2">
    <source>
        <dbReference type="PROSITE-ProRule" id="PRU00703"/>
    </source>
</evidence>
<sequence>MKALDPVSRIMTSNLVKLNYDDQLTKAEDLFKKHKIRHLPVVRANQVIGMLSYTDLQKVCFADQGDDAETNIETVVYNAFTLEQVMSKQVLTVFPWTPIKEVAILLSEANFNALPVVEHDKLVGIVTTIDLLKYYISQYEE</sequence>